<protein>
    <submittedName>
        <fullName evidence="2">Uncharacterized protein</fullName>
    </submittedName>
</protein>
<dbReference type="EMBL" id="JWZX01002822">
    <property type="protein sequence ID" value="KOO26655.1"/>
    <property type="molecule type" value="Genomic_DNA"/>
</dbReference>
<organism evidence="2 3">
    <name type="scientific">Chrysochromulina tobinii</name>
    <dbReference type="NCBI Taxonomy" id="1460289"/>
    <lineage>
        <taxon>Eukaryota</taxon>
        <taxon>Haptista</taxon>
        <taxon>Haptophyta</taxon>
        <taxon>Prymnesiophyceae</taxon>
        <taxon>Prymnesiales</taxon>
        <taxon>Chrysochromulinaceae</taxon>
        <taxon>Chrysochromulina</taxon>
    </lineage>
</organism>
<reference evidence="3" key="1">
    <citation type="journal article" date="2015" name="PLoS Genet.">
        <title>Genome Sequence and Transcriptome Analyses of Chrysochromulina tobin: Metabolic Tools for Enhanced Algal Fitness in the Prominent Order Prymnesiales (Haptophyceae).</title>
        <authorList>
            <person name="Hovde B.T."/>
            <person name="Deodato C.R."/>
            <person name="Hunsperger H.M."/>
            <person name="Ryken S.A."/>
            <person name="Yost W."/>
            <person name="Jha R.K."/>
            <person name="Patterson J."/>
            <person name="Monnat R.J. Jr."/>
            <person name="Barlow S.B."/>
            <person name="Starkenburg S.R."/>
            <person name="Cattolico R.A."/>
        </authorList>
    </citation>
    <scope>NUCLEOTIDE SEQUENCE</scope>
    <source>
        <strain evidence="3">CCMP291</strain>
    </source>
</reference>
<dbReference type="Proteomes" id="UP000037460">
    <property type="component" value="Unassembled WGS sequence"/>
</dbReference>
<comment type="caution">
    <text evidence="2">The sequence shown here is derived from an EMBL/GenBank/DDBJ whole genome shotgun (WGS) entry which is preliminary data.</text>
</comment>
<keyword evidence="3" id="KW-1185">Reference proteome</keyword>
<evidence type="ECO:0000313" key="3">
    <source>
        <dbReference type="Proteomes" id="UP000037460"/>
    </source>
</evidence>
<feature type="compositionally biased region" description="Polar residues" evidence="1">
    <location>
        <begin position="262"/>
        <end position="271"/>
    </location>
</feature>
<sequence>MRLKIEDVIRRFGSRDAGKPDWDSLYHGLENNVAEYFVRVRDLVCKTIPANVCPPTDCAVVLKWFPTYIMADTDPVYTKEDFARPDACTRAKNEKAFPAWKDALETFARNPKVATLQLGREELSRQFSNFHRFDPAGTEFDCSIPRPPCPFASYAAGHTDVQWDSAACWRNPDGCLGDALKLIGLSEPKGGAGTQLMESEIKARKEQGKIASKSCSTDPLGTFKVVQNNDVQLTSTGGGHEKAQEPGDIFNAFDPRFEKDMQSSNILQAQPSPEPDPEPRWMPMKEYSSVTPQLSAADSPFKNL</sequence>
<evidence type="ECO:0000256" key="1">
    <source>
        <dbReference type="SAM" id="MobiDB-lite"/>
    </source>
</evidence>
<gene>
    <name evidence="2" type="ORF">Ctob_004381</name>
</gene>
<dbReference type="AlphaFoldDB" id="A0A0M0JJJ3"/>
<feature type="region of interest" description="Disordered" evidence="1">
    <location>
        <begin position="260"/>
        <end position="304"/>
    </location>
</feature>
<proteinExistence type="predicted"/>
<name>A0A0M0JJJ3_9EUKA</name>
<accession>A0A0M0JJJ3</accession>
<evidence type="ECO:0000313" key="2">
    <source>
        <dbReference type="EMBL" id="KOO26655.1"/>
    </source>
</evidence>